<dbReference type="GO" id="GO:0006285">
    <property type="term" value="P:base-excision repair, AP site formation"/>
    <property type="evidence" value="ECO:0007669"/>
    <property type="project" value="TreeGrafter"/>
</dbReference>
<dbReference type="PANTHER" id="PTHR43003:SF13">
    <property type="entry name" value="DNA-3-METHYLADENINE GLYCOSYLASE 2"/>
    <property type="match status" value="1"/>
</dbReference>
<dbReference type="Proteomes" id="UP000214603">
    <property type="component" value="Unassembled WGS sequence"/>
</dbReference>
<reference evidence="7" key="1">
    <citation type="submission" date="2017-06" db="EMBL/GenBank/DDBJ databases">
        <title>Herbaspirillum phytohormonus sp. nov., isolated from the root nodule of Robinia pseudoacacia in lead-zinc mine.</title>
        <authorList>
            <person name="Fan M."/>
            <person name="Lin Y."/>
        </authorList>
    </citation>
    <scope>NUCLEOTIDE SEQUENCE [LARGE SCALE GENOMIC DNA]</scope>
    <source>
        <strain evidence="7">SC-089</strain>
    </source>
</reference>
<evidence type="ECO:0000259" key="5">
    <source>
        <dbReference type="SMART" id="SM00478"/>
    </source>
</evidence>
<dbReference type="EMBL" id="NJIH01000010">
    <property type="protein sequence ID" value="OWT56899.1"/>
    <property type="molecule type" value="Genomic_DNA"/>
</dbReference>
<accession>A0A225MD50</accession>
<dbReference type="PANTHER" id="PTHR43003">
    <property type="entry name" value="DNA-3-METHYLADENINE GLYCOSYLASE"/>
    <property type="match status" value="1"/>
</dbReference>
<evidence type="ECO:0000313" key="7">
    <source>
        <dbReference type="Proteomes" id="UP000214603"/>
    </source>
</evidence>
<dbReference type="Gene3D" id="1.10.340.30">
    <property type="entry name" value="Hypothetical protein, domain 2"/>
    <property type="match status" value="1"/>
</dbReference>
<evidence type="ECO:0000256" key="1">
    <source>
        <dbReference type="ARBA" id="ARBA00000086"/>
    </source>
</evidence>
<dbReference type="RefSeq" id="WP_088604907.1">
    <property type="nucleotide sequence ID" value="NZ_NJIH01000010.1"/>
</dbReference>
<dbReference type="OrthoDB" id="9811249at2"/>
<dbReference type="InterPro" id="IPR011257">
    <property type="entry name" value="DNA_glycosylase"/>
</dbReference>
<organism evidence="6 7">
    <name type="scientific">Candidimonas nitroreducens</name>
    <dbReference type="NCBI Taxonomy" id="683354"/>
    <lineage>
        <taxon>Bacteria</taxon>
        <taxon>Pseudomonadati</taxon>
        <taxon>Pseudomonadota</taxon>
        <taxon>Betaproteobacteria</taxon>
        <taxon>Burkholderiales</taxon>
        <taxon>Alcaligenaceae</taxon>
        <taxon>Candidimonas</taxon>
    </lineage>
</organism>
<dbReference type="GO" id="GO:0006307">
    <property type="term" value="P:DNA alkylation repair"/>
    <property type="evidence" value="ECO:0007669"/>
    <property type="project" value="TreeGrafter"/>
</dbReference>
<dbReference type="GO" id="GO:0032993">
    <property type="term" value="C:protein-DNA complex"/>
    <property type="evidence" value="ECO:0007669"/>
    <property type="project" value="TreeGrafter"/>
</dbReference>
<dbReference type="InterPro" id="IPR003265">
    <property type="entry name" value="HhH-GPD_domain"/>
</dbReference>
<keyword evidence="3" id="KW-0227">DNA damage</keyword>
<evidence type="ECO:0000256" key="3">
    <source>
        <dbReference type="ARBA" id="ARBA00022763"/>
    </source>
</evidence>
<gene>
    <name evidence="6" type="ORF">CEY11_18670</name>
</gene>
<name>A0A225MD50_9BURK</name>
<keyword evidence="4" id="KW-0234">DNA repair</keyword>
<dbReference type="GO" id="GO:0032131">
    <property type="term" value="F:alkylated DNA binding"/>
    <property type="evidence" value="ECO:0007669"/>
    <property type="project" value="TreeGrafter"/>
</dbReference>
<proteinExistence type="predicted"/>
<keyword evidence="6" id="KW-0378">Hydrolase</keyword>
<dbReference type="AlphaFoldDB" id="A0A225MD50"/>
<comment type="catalytic activity">
    <reaction evidence="1">
        <text>Hydrolysis of alkylated DNA, releasing 3-methyladenine, 3-methylguanine, 7-methylguanine and 7-methyladenine.</text>
        <dbReference type="EC" id="3.2.2.21"/>
    </reaction>
</comment>
<dbReference type="CDD" id="cd00056">
    <property type="entry name" value="ENDO3c"/>
    <property type="match status" value="1"/>
</dbReference>
<dbReference type="GO" id="GO:0005737">
    <property type="term" value="C:cytoplasm"/>
    <property type="evidence" value="ECO:0007669"/>
    <property type="project" value="TreeGrafter"/>
</dbReference>
<dbReference type="GO" id="GO:0008725">
    <property type="term" value="F:DNA-3-methyladenine glycosylase activity"/>
    <property type="evidence" value="ECO:0007669"/>
    <property type="project" value="TreeGrafter"/>
</dbReference>
<dbReference type="Gene3D" id="1.10.1670.40">
    <property type="match status" value="1"/>
</dbReference>
<keyword evidence="6" id="KW-0326">Glycosidase</keyword>
<dbReference type="Pfam" id="PF00730">
    <property type="entry name" value="HhH-GPD"/>
    <property type="match status" value="1"/>
</dbReference>
<dbReference type="InterPro" id="IPR051912">
    <property type="entry name" value="Alkylbase_DNA_Glycosylase/TA"/>
</dbReference>
<sequence length="219" mass="23193">MPVSSPPARLSSQAAVTRHLRRLVELDPRLRAIHELVGAVPARSRPPGFAGLARVVCGQQVSVASADAIWRRLEAVAGATTPEGFLLLGENGLQGVGLSRGKFRTLTGVAQAIVAGALDLPAIERLPTEAALARLTSLKGIGPWTAEIYLMFCAGHPDIFPAGDIALQKAVGDALGLGRAPARDELMAISAAWAPHRAAAALLFWRFYRKTRERDGLGL</sequence>
<keyword evidence="7" id="KW-1185">Reference proteome</keyword>
<protein>
    <recommendedName>
        <fullName evidence="2">DNA-3-methyladenine glycosylase II</fullName>
        <ecNumber evidence="2">3.2.2.21</ecNumber>
    </recommendedName>
</protein>
<dbReference type="SUPFAM" id="SSF48150">
    <property type="entry name" value="DNA-glycosylase"/>
    <property type="match status" value="1"/>
</dbReference>
<evidence type="ECO:0000313" key="6">
    <source>
        <dbReference type="EMBL" id="OWT56899.1"/>
    </source>
</evidence>
<evidence type="ECO:0000256" key="4">
    <source>
        <dbReference type="ARBA" id="ARBA00023204"/>
    </source>
</evidence>
<dbReference type="GO" id="GO:0043916">
    <property type="term" value="F:DNA-7-methylguanine glycosylase activity"/>
    <property type="evidence" value="ECO:0007669"/>
    <property type="project" value="TreeGrafter"/>
</dbReference>
<evidence type="ECO:0000256" key="2">
    <source>
        <dbReference type="ARBA" id="ARBA00012000"/>
    </source>
</evidence>
<comment type="caution">
    <text evidence="6">The sequence shown here is derived from an EMBL/GenBank/DDBJ whole genome shotgun (WGS) entry which is preliminary data.</text>
</comment>
<dbReference type="EC" id="3.2.2.21" evidence="2"/>
<feature type="domain" description="HhH-GPD" evidence="5">
    <location>
        <begin position="57"/>
        <end position="208"/>
    </location>
</feature>
<dbReference type="SMART" id="SM00478">
    <property type="entry name" value="ENDO3c"/>
    <property type="match status" value="1"/>
</dbReference>